<comment type="caution">
    <text evidence="1">The sequence shown here is derived from an EMBL/GenBank/DDBJ whole genome shotgun (WGS) entry which is preliminary data.</text>
</comment>
<sequence>MRTLSEITAEENGHTNQDTLGGFNKRQGNSAAENHGYNKPSGESPGGSQLLCLPGSKSGKDSSCRLLTAWPANSFVEACESPHGYGSELEPGIPFAPSQGPLEDSHHYRSLKPNRQLGNMVEIAKQLQVTNNKRKVRDENLCEKHNEVLRFYCKDDKEAVCLLCEISHEHRNHAVVPLDDTSLEYKVGQILD</sequence>
<dbReference type="Proteomes" id="UP000827872">
    <property type="component" value="Linkage Group LG03"/>
</dbReference>
<evidence type="ECO:0000313" key="1">
    <source>
        <dbReference type="EMBL" id="KAH7991536.1"/>
    </source>
</evidence>
<accession>A0ACB8EGD9</accession>
<proteinExistence type="predicted"/>
<protein>
    <submittedName>
        <fullName evidence="1">Uncharacterized protein</fullName>
    </submittedName>
</protein>
<keyword evidence="2" id="KW-1185">Reference proteome</keyword>
<organism evidence="1 2">
    <name type="scientific">Sphaerodactylus townsendi</name>
    <dbReference type="NCBI Taxonomy" id="933632"/>
    <lineage>
        <taxon>Eukaryota</taxon>
        <taxon>Metazoa</taxon>
        <taxon>Chordata</taxon>
        <taxon>Craniata</taxon>
        <taxon>Vertebrata</taxon>
        <taxon>Euteleostomi</taxon>
        <taxon>Lepidosauria</taxon>
        <taxon>Squamata</taxon>
        <taxon>Bifurcata</taxon>
        <taxon>Gekkota</taxon>
        <taxon>Sphaerodactylidae</taxon>
        <taxon>Sphaerodactylus</taxon>
    </lineage>
</organism>
<gene>
    <name evidence="1" type="ORF">K3G42_007124</name>
</gene>
<reference evidence="1" key="1">
    <citation type="submission" date="2021-08" db="EMBL/GenBank/DDBJ databases">
        <title>The first chromosome-level gecko genome reveals the dynamic sex chromosomes of Neotropical dwarf geckos (Sphaerodactylidae: Sphaerodactylus).</title>
        <authorList>
            <person name="Pinto B.J."/>
            <person name="Keating S.E."/>
            <person name="Gamble T."/>
        </authorList>
    </citation>
    <scope>NUCLEOTIDE SEQUENCE</scope>
    <source>
        <strain evidence="1">TG3544</strain>
    </source>
</reference>
<evidence type="ECO:0000313" key="2">
    <source>
        <dbReference type="Proteomes" id="UP000827872"/>
    </source>
</evidence>
<dbReference type="EMBL" id="CM037616">
    <property type="protein sequence ID" value="KAH7991536.1"/>
    <property type="molecule type" value="Genomic_DNA"/>
</dbReference>
<name>A0ACB8EGD9_9SAUR</name>